<feature type="non-terminal residue" evidence="2">
    <location>
        <position position="67"/>
    </location>
</feature>
<protein>
    <submittedName>
        <fullName evidence="2">Uncharacterized protein</fullName>
    </submittedName>
</protein>
<name>A0A0B6YCE8_9EUPU</name>
<feature type="compositionally biased region" description="Basic and acidic residues" evidence="1">
    <location>
        <begin position="44"/>
        <end position="54"/>
    </location>
</feature>
<gene>
    <name evidence="2" type="primary">ORF21606</name>
</gene>
<sequence length="67" mass="7331">VLPRRAVWSSPSEVTPHTTGFLKKFVLSYCPPIPTSTTATSTPSERKTCRDRTVRKAKYGGIPPPSS</sequence>
<dbReference type="AlphaFoldDB" id="A0A0B6YCE8"/>
<organism evidence="2">
    <name type="scientific">Arion vulgaris</name>
    <dbReference type="NCBI Taxonomy" id="1028688"/>
    <lineage>
        <taxon>Eukaryota</taxon>
        <taxon>Metazoa</taxon>
        <taxon>Spiralia</taxon>
        <taxon>Lophotrochozoa</taxon>
        <taxon>Mollusca</taxon>
        <taxon>Gastropoda</taxon>
        <taxon>Heterobranchia</taxon>
        <taxon>Euthyneura</taxon>
        <taxon>Panpulmonata</taxon>
        <taxon>Eupulmonata</taxon>
        <taxon>Stylommatophora</taxon>
        <taxon>Helicina</taxon>
        <taxon>Arionoidea</taxon>
        <taxon>Arionidae</taxon>
        <taxon>Arion</taxon>
    </lineage>
</organism>
<evidence type="ECO:0000256" key="1">
    <source>
        <dbReference type="SAM" id="MobiDB-lite"/>
    </source>
</evidence>
<feature type="region of interest" description="Disordered" evidence="1">
    <location>
        <begin position="34"/>
        <end position="67"/>
    </location>
</feature>
<evidence type="ECO:0000313" key="2">
    <source>
        <dbReference type="EMBL" id="CEK53942.1"/>
    </source>
</evidence>
<proteinExistence type="predicted"/>
<reference evidence="2" key="1">
    <citation type="submission" date="2014-12" db="EMBL/GenBank/DDBJ databases">
        <title>Insight into the proteome of Arion vulgaris.</title>
        <authorList>
            <person name="Aradska J."/>
            <person name="Bulat T."/>
            <person name="Smidak R."/>
            <person name="Sarate P."/>
            <person name="Gangsoo J."/>
            <person name="Sialana F."/>
            <person name="Bilban M."/>
            <person name="Lubec G."/>
        </authorList>
    </citation>
    <scope>NUCLEOTIDE SEQUENCE</scope>
    <source>
        <tissue evidence="2">Skin</tissue>
    </source>
</reference>
<dbReference type="EMBL" id="HACG01007077">
    <property type="protein sequence ID" value="CEK53942.1"/>
    <property type="molecule type" value="Transcribed_RNA"/>
</dbReference>
<accession>A0A0B6YCE8</accession>
<feature type="non-terminal residue" evidence="2">
    <location>
        <position position="1"/>
    </location>
</feature>